<feature type="transmembrane region" description="Helical" evidence="9">
    <location>
        <begin position="345"/>
        <end position="367"/>
    </location>
</feature>
<evidence type="ECO:0000256" key="6">
    <source>
        <dbReference type="ARBA" id="ARBA00023136"/>
    </source>
</evidence>
<dbReference type="VEuPathDB" id="PlasmoDB:PGAL8A_00343600"/>
<evidence type="ECO:0000256" key="4">
    <source>
        <dbReference type="ARBA" id="ARBA00022692"/>
    </source>
</evidence>
<keyword evidence="7" id="KW-0458">Lysosome</keyword>
<evidence type="ECO:0000256" key="2">
    <source>
        <dbReference type="ARBA" id="ARBA00008335"/>
    </source>
</evidence>
<comment type="similarity">
    <text evidence="2">Belongs to the major facilitator superfamily.</text>
</comment>
<dbReference type="GeneID" id="39731966"/>
<dbReference type="PANTHER" id="PTHR23512">
    <property type="entry name" value="MAJOR FACILITATOR SUPERFAMILY DOMAIN-CONTAINING PROTEIN 1"/>
    <property type="match status" value="1"/>
</dbReference>
<keyword evidence="8" id="KW-0175">Coiled coil</keyword>
<dbReference type="SUPFAM" id="SSF103473">
    <property type="entry name" value="MFS general substrate transporter"/>
    <property type="match status" value="1"/>
</dbReference>
<evidence type="ECO:0000256" key="7">
    <source>
        <dbReference type="ARBA" id="ARBA00023228"/>
    </source>
</evidence>
<keyword evidence="3" id="KW-0813">Transport</keyword>
<dbReference type="AlphaFoldDB" id="A0A1J1GUT6"/>
<dbReference type="OMA" id="SCSTHIF"/>
<proteinExistence type="inferred from homology"/>
<keyword evidence="11" id="KW-1185">Reference proteome</keyword>
<feature type="transmembrane region" description="Helical" evidence="9">
    <location>
        <begin position="897"/>
        <end position="916"/>
    </location>
</feature>
<dbReference type="Gene3D" id="1.20.1250.20">
    <property type="entry name" value="MFS general substrate transporter like domains"/>
    <property type="match status" value="1"/>
</dbReference>
<dbReference type="RefSeq" id="XP_028529023.1">
    <property type="nucleotide sequence ID" value="XM_028672474.1"/>
</dbReference>
<feature type="transmembrane region" description="Helical" evidence="9">
    <location>
        <begin position="387"/>
        <end position="407"/>
    </location>
</feature>
<evidence type="ECO:0000313" key="11">
    <source>
        <dbReference type="Proteomes" id="UP000220797"/>
    </source>
</evidence>
<keyword evidence="4 9" id="KW-0812">Transmembrane</keyword>
<feature type="transmembrane region" description="Helical" evidence="9">
    <location>
        <begin position="155"/>
        <end position="175"/>
    </location>
</feature>
<dbReference type="PANTHER" id="PTHR23512:SF3">
    <property type="entry name" value="MAJOR FACILITATOR SUPERFAMILY DOMAIN-CONTAINING PROTEIN 1"/>
    <property type="match status" value="1"/>
</dbReference>
<evidence type="ECO:0000256" key="1">
    <source>
        <dbReference type="ARBA" id="ARBA00004155"/>
    </source>
</evidence>
<feature type="transmembrane region" description="Helical" evidence="9">
    <location>
        <begin position="124"/>
        <end position="148"/>
    </location>
</feature>
<protein>
    <recommendedName>
        <fullName evidence="12">Transporter</fullName>
    </recommendedName>
</protein>
<dbReference type="InterPro" id="IPR036259">
    <property type="entry name" value="MFS_trans_sf"/>
</dbReference>
<feature type="coiled-coil region" evidence="8">
    <location>
        <begin position="682"/>
        <end position="709"/>
    </location>
</feature>
<feature type="transmembrane region" description="Helical" evidence="9">
    <location>
        <begin position="996"/>
        <end position="1020"/>
    </location>
</feature>
<dbReference type="OrthoDB" id="372399at2759"/>
<sequence length="1043" mass="123439">MSEYKIRSAYFSNKNKVILLICVIFFSFSTHVFKNLLPFLFMLTDTQNESKIINSVVKTNNLYSGDSLDDYKEKYPNELKKNGKLSYKNFFLKNKMELLHSNYIDKIENNNFSEEQSDINSKSIYLYSNILSLIYFSSLMTYFLILFFDLSKKNYILNIFYIVNLISHCFIFIILSNIQTYNSHLNSKLYIDKNGVNLFNSQKSTMQKIHPNIKKDINLIFKNNLKNKLNFKNLYITNNFENLFFPDKYFLFIMQLDDILFHQNKSKHLREFNKESSENKNKSIENTYKKNYEFVNQKYNINGYSFFESDKIYYKKYLKFLYFFIIVSSICSGYLNIYQKKILYCVFYINIGVITSFLILMNSIFKLLAHSLNYLLSNTTNGKISDYIILFLFIDIFGLIIVLIFTYKWSNQKILWINLHKIFYNYQYICFYCNNTYYIYTVDKNIDNILVNIDLCADKNIDISFCAYTNLEKSVFYEYFILNKFRNNKLRIIEIKDKNLKINTTYKSKNNMNENKMEKENKGIQKGKIDSYKRKQNHSLTMKPYIICIDAVTNLITQNQNLYNKLDKDDNNNNITELNINNNINSEILDNYKISNEDMCYDNNYVNDQIRIQDSLNKHSLNGQNDLSSFPENEAINSKCINYGKRSLLSDSVNFLSISDIKKKDDNNNFYNTGDYFNEMENKSVLNNIAEMKEEKNIKEKEEKVVKSEEILKEPKNNIETKNPNFNTNSKFIVKNDSDYSNKSEDYSSKIINTNENINYKNEDKKKKKNIFLIPNYEETDKYLDYDEVDSPSDNNGFSLFYNKDKEKNNIKNGFNIFQKIKTFLSSFTFFFFFFIFIYAFLLSIIHIFINYFFYIYLFVYNINIYISNVYTIIMACVSLIAIPFSGYIIDNIGSFLSLLLCSSFFILIAISGSIYCYKFNLNSEVLAFLFFNLIGISQSIIPTVIISQIPTHLCVKNNESITSAFAIFELVSMIIISLNNYIFGSFLIKKEYLKGLYILFVFIILVIILILLLIVTFYIKKKKRKFCIQKHTNIFDLTQPLI</sequence>
<feature type="transmembrane region" description="Helical" evidence="9">
    <location>
        <begin position="830"/>
        <end position="858"/>
    </location>
</feature>
<feature type="transmembrane region" description="Helical" evidence="9">
    <location>
        <begin position="320"/>
        <end position="338"/>
    </location>
</feature>
<keyword evidence="6 9" id="KW-0472">Membrane</keyword>
<feature type="transmembrane region" description="Helical" evidence="9">
    <location>
        <begin position="17"/>
        <end position="33"/>
    </location>
</feature>
<dbReference type="Proteomes" id="UP000220797">
    <property type="component" value="Unassembled WGS sequence"/>
</dbReference>
<dbReference type="GO" id="GO:0005765">
    <property type="term" value="C:lysosomal membrane"/>
    <property type="evidence" value="ECO:0007669"/>
    <property type="project" value="UniProtKB-SubCell"/>
</dbReference>
<accession>A0A1J1GUT6</accession>
<gene>
    <name evidence="10" type="ORF">PGAL8A_00343600</name>
</gene>
<feature type="transmembrane region" description="Helical" evidence="9">
    <location>
        <begin position="962"/>
        <end position="984"/>
    </location>
</feature>
<evidence type="ECO:0008006" key="12">
    <source>
        <dbReference type="Google" id="ProtNLM"/>
    </source>
</evidence>
<organism evidence="10 11">
    <name type="scientific">Plasmodium gallinaceum</name>
    <dbReference type="NCBI Taxonomy" id="5849"/>
    <lineage>
        <taxon>Eukaryota</taxon>
        <taxon>Sar</taxon>
        <taxon>Alveolata</taxon>
        <taxon>Apicomplexa</taxon>
        <taxon>Aconoidasida</taxon>
        <taxon>Haemosporida</taxon>
        <taxon>Plasmodiidae</taxon>
        <taxon>Plasmodium</taxon>
        <taxon>Plasmodium (Haemamoeba)</taxon>
    </lineage>
</organism>
<keyword evidence="5 9" id="KW-1133">Transmembrane helix</keyword>
<evidence type="ECO:0000313" key="10">
    <source>
        <dbReference type="EMBL" id="CRG96218.1"/>
    </source>
</evidence>
<reference evidence="10" key="1">
    <citation type="submission" date="2015-04" db="EMBL/GenBank/DDBJ databases">
        <authorList>
            <consortium name="Pathogen Informatics"/>
        </authorList>
    </citation>
    <scope>NUCLEOTIDE SEQUENCE [LARGE SCALE GENOMIC DNA]</scope>
    <source>
        <strain evidence="10">8A</strain>
    </source>
</reference>
<evidence type="ECO:0000256" key="3">
    <source>
        <dbReference type="ARBA" id="ARBA00022448"/>
    </source>
</evidence>
<name>A0A1J1GUT6_PLAGA</name>
<evidence type="ECO:0000256" key="5">
    <source>
        <dbReference type="ARBA" id="ARBA00022989"/>
    </source>
</evidence>
<dbReference type="EMBL" id="CVMV01000059">
    <property type="protein sequence ID" value="CRG96218.1"/>
    <property type="molecule type" value="Genomic_DNA"/>
</dbReference>
<evidence type="ECO:0000256" key="9">
    <source>
        <dbReference type="SAM" id="Phobius"/>
    </source>
</evidence>
<evidence type="ECO:0000256" key="8">
    <source>
        <dbReference type="SAM" id="Coils"/>
    </source>
</evidence>
<comment type="caution">
    <text evidence="10">The sequence shown here is derived from an EMBL/GenBank/DDBJ whole genome shotgun (WGS) entry which is preliminary data.</text>
</comment>
<feature type="transmembrane region" description="Helical" evidence="9">
    <location>
        <begin position="928"/>
        <end position="950"/>
    </location>
</feature>
<comment type="subcellular location">
    <subcellularLocation>
        <location evidence="1">Lysosome membrane</location>
        <topology evidence="1">Multi-pass membrane protein</topology>
    </subcellularLocation>
</comment>
<feature type="transmembrane region" description="Helical" evidence="9">
    <location>
        <begin position="870"/>
        <end position="890"/>
    </location>
</feature>
<dbReference type="InterPro" id="IPR052187">
    <property type="entry name" value="MFSD1"/>
</dbReference>